<accession>A0ABV0TIN4</accession>
<proteinExistence type="predicted"/>
<protein>
    <submittedName>
        <fullName evidence="1">Uncharacterized protein</fullName>
    </submittedName>
</protein>
<dbReference type="EMBL" id="JAHRIQ010034949">
    <property type="protein sequence ID" value="MEQ2231733.1"/>
    <property type="molecule type" value="Genomic_DNA"/>
</dbReference>
<sequence>MPFVCFHMVSCFKDSVLALVKLPDYTSIILWKRTEMVKVTTFLCFQTDPCSSLQPVFMDRTLNRQL</sequence>
<reference evidence="1 2" key="1">
    <citation type="submission" date="2021-06" db="EMBL/GenBank/DDBJ databases">
        <authorList>
            <person name="Palmer J.M."/>
        </authorList>
    </citation>
    <scope>NUCLEOTIDE SEQUENCE [LARGE SCALE GENOMIC DNA]</scope>
    <source>
        <strain evidence="2">if_2019</strain>
        <tissue evidence="1">Muscle</tissue>
    </source>
</reference>
<keyword evidence="2" id="KW-1185">Reference proteome</keyword>
<name>A0ABV0TIN4_9TELE</name>
<comment type="caution">
    <text evidence="1">The sequence shown here is derived from an EMBL/GenBank/DDBJ whole genome shotgun (WGS) entry which is preliminary data.</text>
</comment>
<organism evidence="1 2">
    <name type="scientific">Ilyodon furcidens</name>
    <name type="common">goldbreast splitfin</name>
    <dbReference type="NCBI Taxonomy" id="33524"/>
    <lineage>
        <taxon>Eukaryota</taxon>
        <taxon>Metazoa</taxon>
        <taxon>Chordata</taxon>
        <taxon>Craniata</taxon>
        <taxon>Vertebrata</taxon>
        <taxon>Euteleostomi</taxon>
        <taxon>Actinopterygii</taxon>
        <taxon>Neopterygii</taxon>
        <taxon>Teleostei</taxon>
        <taxon>Neoteleostei</taxon>
        <taxon>Acanthomorphata</taxon>
        <taxon>Ovalentaria</taxon>
        <taxon>Atherinomorphae</taxon>
        <taxon>Cyprinodontiformes</taxon>
        <taxon>Goodeidae</taxon>
        <taxon>Ilyodon</taxon>
    </lineage>
</organism>
<evidence type="ECO:0000313" key="2">
    <source>
        <dbReference type="Proteomes" id="UP001482620"/>
    </source>
</evidence>
<gene>
    <name evidence="1" type="ORF">ILYODFUR_003695</name>
</gene>
<dbReference type="Proteomes" id="UP001482620">
    <property type="component" value="Unassembled WGS sequence"/>
</dbReference>
<evidence type="ECO:0000313" key="1">
    <source>
        <dbReference type="EMBL" id="MEQ2231733.1"/>
    </source>
</evidence>